<accession>A0A4D7QK64</accession>
<evidence type="ECO:0000313" key="2">
    <source>
        <dbReference type="EMBL" id="QCK88080.1"/>
    </source>
</evidence>
<gene>
    <name evidence="2" type="ORF">E8L99_21130</name>
</gene>
<organism evidence="2 3">
    <name type="scientific">Phreatobacter aquaticus</name>
    <dbReference type="NCBI Taxonomy" id="2570229"/>
    <lineage>
        <taxon>Bacteria</taxon>
        <taxon>Pseudomonadati</taxon>
        <taxon>Pseudomonadota</taxon>
        <taxon>Alphaproteobacteria</taxon>
        <taxon>Hyphomicrobiales</taxon>
        <taxon>Phreatobacteraceae</taxon>
        <taxon>Phreatobacter</taxon>
    </lineage>
</organism>
<evidence type="ECO:0000256" key="1">
    <source>
        <dbReference type="SAM" id="MobiDB-lite"/>
    </source>
</evidence>
<protein>
    <recommendedName>
        <fullName evidence="4">Flagellar protein FlaG</fullName>
    </recommendedName>
</protein>
<evidence type="ECO:0000313" key="3">
    <source>
        <dbReference type="Proteomes" id="UP000298588"/>
    </source>
</evidence>
<proteinExistence type="predicted"/>
<dbReference type="SUPFAM" id="SSF160214">
    <property type="entry name" value="FlaG-like"/>
    <property type="match status" value="1"/>
</dbReference>
<dbReference type="Proteomes" id="UP000298588">
    <property type="component" value="Chromosome"/>
</dbReference>
<sequence length="148" mass="16363">MDITSARPAVGSNTHGRPETVLYREAVSTELPPTQRVSQPVAQGQTGSPDDRRAGDGAARTAQLYADRQARAGRIADTLREAMFNRIDTIDQDKNAATLVYRTIDAVTGDVVKQYPDDMVLKLRTYAREMARKEEQKADDTARVEKIA</sequence>
<feature type="compositionally biased region" description="Polar residues" evidence="1">
    <location>
        <begin position="31"/>
        <end position="48"/>
    </location>
</feature>
<keyword evidence="3" id="KW-1185">Reference proteome</keyword>
<dbReference type="OrthoDB" id="8481134at2"/>
<dbReference type="RefSeq" id="WP_137101408.1">
    <property type="nucleotide sequence ID" value="NZ_CP039865.1"/>
</dbReference>
<evidence type="ECO:0008006" key="4">
    <source>
        <dbReference type="Google" id="ProtNLM"/>
    </source>
</evidence>
<dbReference type="KEGG" id="paqt:E8L99_21130"/>
<dbReference type="AlphaFoldDB" id="A0A4D7QK64"/>
<dbReference type="InterPro" id="IPR035924">
    <property type="entry name" value="FlaG-like_sf"/>
</dbReference>
<name>A0A4D7QK64_9HYPH</name>
<dbReference type="EMBL" id="CP039865">
    <property type="protein sequence ID" value="QCK88080.1"/>
    <property type="molecule type" value="Genomic_DNA"/>
</dbReference>
<feature type="region of interest" description="Disordered" evidence="1">
    <location>
        <begin position="1"/>
        <end position="20"/>
    </location>
</feature>
<reference evidence="2 3" key="1">
    <citation type="submission" date="2019-04" db="EMBL/GenBank/DDBJ databases">
        <title>Phreatobacter aquaticus sp. nov.</title>
        <authorList>
            <person name="Choi A."/>
            <person name="Baek K."/>
        </authorList>
    </citation>
    <scope>NUCLEOTIDE SEQUENCE [LARGE SCALE GENOMIC DNA]</scope>
    <source>
        <strain evidence="2 3">NMCR1094</strain>
    </source>
</reference>
<feature type="region of interest" description="Disordered" evidence="1">
    <location>
        <begin position="30"/>
        <end position="58"/>
    </location>
</feature>